<reference evidence="18 19" key="1">
    <citation type="journal article" date="2010" name="Nature">
        <title>The genome of a songbird.</title>
        <authorList>
            <person name="Warren W.C."/>
            <person name="Clayton D.F."/>
            <person name="Ellegren H."/>
            <person name="Arnold A.P."/>
            <person name="Hillier L.W."/>
            <person name="Kunstner A."/>
            <person name="Searle S."/>
            <person name="White S."/>
            <person name="Vilella A.J."/>
            <person name="Fairley S."/>
            <person name="Heger A."/>
            <person name="Kong L."/>
            <person name="Ponting C.P."/>
            <person name="Jarvis E.D."/>
            <person name="Mello C.V."/>
            <person name="Minx P."/>
            <person name="Lovell P."/>
            <person name="Velho T.A."/>
            <person name="Ferris M."/>
            <person name="Balakrishnan C.N."/>
            <person name="Sinha S."/>
            <person name="Blatti C."/>
            <person name="London S.E."/>
            <person name="Li Y."/>
            <person name="Lin Y.C."/>
            <person name="George J."/>
            <person name="Sweedler J."/>
            <person name="Southey B."/>
            <person name="Gunaratne P."/>
            <person name="Watson M."/>
            <person name="Nam K."/>
            <person name="Backstrom N."/>
            <person name="Smeds L."/>
            <person name="Nabholz B."/>
            <person name="Itoh Y."/>
            <person name="Whitney O."/>
            <person name="Pfenning A.R."/>
            <person name="Howard J."/>
            <person name="Volker M."/>
            <person name="Skinner B.M."/>
            <person name="Griffin D.K."/>
            <person name="Ye L."/>
            <person name="McLaren W.M."/>
            <person name="Flicek P."/>
            <person name="Quesada V."/>
            <person name="Velasco G."/>
            <person name="Lopez-Otin C."/>
            <person name="Puente X.S."/>
            <person name="Olender T."/>
            <person name="Lancet D."/>
            <person name="Smit A.F."/>
            <person name="Hubley R."/>
            <person name="Konkel M.K."/>
            <person name="Walker J.A."/>
            <person name="Batzer M.A."/>
            <person name="Gu W."/>
            <person name="Pollock D.D."/>
            <person name="Chen L."/>
            <person name="Cheng Z."/>
            <person name="Eichler E.E."/>
            <person name="Stapley J."/>
            <person name="Slate J."/>
            <person name="Ekblom R."/>
            <person name="Birkhead T."/>
            <person name="Burke T."/>
            <person name="Burt D."/>
            <person name="Scharff C."/>
            <person name="Adam I."/>
            <person name="Richard H."/>
            <person name="Sultan M."/>
            <person name="Soldatov A."/>
            <person name="Lehrach H."/>
            <person name="Edwards S.V."/>
            <person name="Yang S.P."/>
            <person name="Li X."/>
            <person name="Graves T."/>
            <person name="Fulton L."/>
            <person name="Nelson J."/>
            <person name="Chinwalla A."/>
            <person name="Hou S."/>
            <person name="Mardis E.R."/>
            <person name="Wilson R.K."/>
        </authorList>
    </citation>
    <scope>NUCLEOTIDE SEQUENCE [LARGE SCALE GENOMIC DNA]</scope>
</reference>
<evidence type="ECO:0000256" key="3">
    <source>
        <dbReference type="ARBA" id="ARBA00022553"/>
    </source>
</evidence>
<dbReference type="GO" id="GO:0007204">
    <property type="term" value="P:positive regulation of cytosolic calcium ion concentration"/>
    <property type="evidence" value="ECO:0007669"/>
    <property type="project" value="TreeGrafter"/>
</dbReference>
<dbReference type="Proteomes" id="UP000007754">
    <property type="component" value="Chromosome 15"/>
</dbReference>
<dbReference type="GO" id="GO:0005886">
    <property type="term" value="C:plasma membrane"/>
    <property type="evidence" value="ECO:0007669"/>
    <property type="project" value="UniProtKB-SubCell"/>
</dbReference>
<keyword evidence="9 15" id="KW-0675">Receptor</keyword>
<keyword evidence="3" id="KW-0597">Phosphoprotein</keyword>
<evidence type="ECO:0000259" key="17">
    <source>
        <dbReference type="PROSITE" id="PS50262"/>
    </source>
</evidence>
<dbReference type="CDD" id="cd15116">
    <property type="entry name" value="7tmA_CMKLR1"/>
    <property type="match status" value="1"/>
</dbReference>
<evidence type="ECO:0000256" key="13">
    <source>
        <dbReference type="ARBA" id="ARBA00026211"/>
    </source>
</evidence>
<dbReference type="PRINTS" id="PR00237">
    <property type="entry name" value="GPCRRHODOPSN"/>
</dbReference>
<keyword evidence="6 15" id="KW-0297">G-protein coupled receptor</keyword>
<dbReference type="Pfam" id="PF00001">
    <property type="entry name" value="7tm_1"/>
    <property type="match status" value="1"/>
</dbReference>
<evidence type="ECO:0000256" key="15">
    <source>
        <dbReference type="RuleBase" id="RU000688"/>
    </source>
</evidence>
<dbReference type="Gene3D" id="1.20.1070.10">
    <property type="entry name" value="Rhodopsin 7-helix transmembrane proteins"/>
    <property type="match status" value="1"/>
</dbReference>
<comment type="subcellular location">
    <subcellularLocation>
        <location evidence="1">Cell membrane</location>
        <topology evidence="1">Multi-pass membrane protein</topology>
    </subcellularLocation>
</comment>
<dbReference type="GO" id="GO:0010759">
    <property type="term" value="P:positive regulation of macrophage chemotaxis"/>
    <property type="evidence" value="ECO:0007669"/>
    <property type="project" value="Ensembl"/>
</dbReference>
<feature type="transmembrane region" description="Helical" evidence="16">
    <location>
        <begin position="253"/>
        <end position="275"/>
    </location>
</feature>
<feature type="transmembrane region" description="Helical" evidence="16">
    <location>
        <begin position="315"/>
        <end position="337"/>
    </location>
</feature>
<evidence type="ECO:0000313" key="18">
    <source>
        <dbReference type="Ensembl" id="ENSTGUP00000035326.1"/>
    </source>
</evidence>
<dbReference type="InterPro" id="IPR000826">
    <property type="entry name" value="Formyl_rcpt-rel"/>
</dbReference>
<keyword evidence="2" id="KW-1003">Cell membrane</keyword>
<evidence type="ECO:0000256" key="7">
    <source>
        <dbReference type="ARBA" id="ARBA00023136"/>
    </source>
</evidence>
<dbReference type="GO" id="GO:0120162">
    <property type="term" value="P:positive regulation of cold-induced thermogenesis"/>
    <property type="evidence" value="ECO:0007669"/>
    <property type="project" value="Ensembl"/>
</dbReference>
<dbReference type="Ensembl" id="ENSTGUT00000020412.1">
    <property type="protein sequence ID" value="ENSTGUP00000035326.1"/>
    <property type="gene ID" value="ENSTGUG00000023011.1"/>
</dbReference>
<reference evidence="18" key="2">
    <citation type="submission" date="2025-08" db="UniProtKB">
        <authorList>
            <consortium name="Ensembl"/>
        </authorList>
    </citation>
    <scope>IDENTIFICATION</scope>
</reference>
<dbReference type="PRINTS" id="PR01126">
    <property type="entry name" value="DEZORPHANR"/>
</dbReference>
<gene>
    <name evidence="18" type="primary">CMKLR1</name>
</gene>
<evidence type="ECO:0000256" key="14">
    <source>
        <dbReference type="ARBA" id="ARBA00030532"/>
    </source>
</evidence>
<keyword evidence="7 16" id="KW-0472">Membrane</keyword>
<dbReference type="GO" id="GO:0004875">
    <property type="term" value="F:complement receptor activity"/>
    <property type="evidence" value="ECO:0007669"/>
    <property type="project" value="TreeGrafter"/>
</dbReference>
<dbReference type="GeneTree" id="ENSGT01020000230438"/>
<dbReference type="FunCoup" id="A0A674HM50">
    <property type="interactions" value="3"/>
</dbReference>
<comment type="similarity">
    <text evidence="12">Belongs to the chemokine-like receptor (CMKLR) family.</text>
</comment>
<dbReference type="GO" id="GO:0097003">
    <property type="term" value="F:adipokinetic hormone receptor activity"/>
    <property type="evidence" value="ECO:0007669"/>
    <property type="project" value="Ensembl"/>
</dbReference>
<evidence type="ECO:0000256" key="10">
    <source>
        <dbReference type="ARBA" id="ARBA00023180"/>
    </source>
</evidence>
<evidence type="ECO:0000256" key="4">
    <source>
        <dbReference type="ARBA" id="ARBA00022692"/>
    </source>
</evidence>
<dbReference type="GO" id="GO:0045600">
    <property type="term" value="P:positive regulation of fat cell differentiation"/>
    <property type="evidence" value="ECO:0007669"/>
    <property type="project" value="Ensembl"/>
</dbReference>
<dbReference type="PROSITE" id="PS00237">
    <property type="entry name" value="G_PROTEIN_RECEP_F1_1"/>
    <property type="match status" value="1"/>
</dbReference>
<comment type="similarity">
    <text evidence="15">Belongs to the G-protein coupled receptor 1 family.</text>
</comment>
<dbReference type="PANTHER" id="PTHR24225:SF49">
    <property type="entry name" value="CHEMERIN-LIKE RECEPTOR 1"/>
    <property type="match status" value="1"/>
</dbReference>
<dbReference type="FunFam" id="1.20.1070.10:FF:000034">
    <property type="entry name" value="G-protein coupled receptor 1"/>
    <property type="match status" value="1"/>
</dbReference>
<proteinExistence type="inferred from homology"/>
<evidence type="ECO:0000256" key="8">
    <source>
        <dbReference type="ARBA" id="ARBA00023157"/>
    </source>
</evidence>
<organism evidence="18 19">
    <name type="scientific">Taeniopygia guttata</name>
    <name type="common">Zebra finch</name>
    <name type="synonym">Poephila guttata</name>
    <dbReference type="NCBI Taxonomy" id="59729"/>
    <lineage>
        <taxon>Eukaryota</taxon>
        <taxon>Metazoa</taxon>
        <taxon>Chordata</taxon>
        <taxon>Craniata</taxon>
        <taxon>Vertebrata</taxon>
        <taxon>Euteleostomi</taxon>
        <taxon>Archelosauria</taxon>
        <taxon>Archosauria</taxon>
        <taxon>Dinosauria</taxon>
        <taxon>Saurischia</taxon>
        <taxon>Theropoda</taxon>
        <taxon>Coelurosauria</taxon>
        <taxon>Aves</taxon>
        <taxon>Neognathae</taxon>
        <taxon>Neoaves</taxon>
        <taxon>Telluraves</taxon>
        <taxon>Australaves</taxon>
        <taxon>Passeriformes</taxon>
        <taxon>Passeroidea</taxon>
        <taxon>Estrildidae</taxon>
        <taxon>Estrildinae</taxon>
        <taxon>Taeniopygia</taxon>
    </lineage>
</organism>
<keyword evidence="4 15" id="KW-0812">Transmembrane</keyword>
<feature type="domain" description="G-protein coupled receptors family 1 profile" evidence="17">
    <location>
        <begin position="155"/>
        <end position="406"/>
    </location>
</feature>
<dbReference type="PROSITE" id="PS50262">
    <property type="entry name" value="G_PROTEIN_RECEP_F1_2"/>
    <property type="match status" value="1"/>
</dbReference>
<evidence type="ECO:0000256" key="16">
    <source>
        <dbReference type="SAM" id="Phobius"/>
    </source>
</evidence>
<reference evidence="18" key="3">
    <citation type="submission" date="2025-09" db="UniProtKB">
        <authorList>
            <consortium name="Ensembl"/>
        </authorList>
    </citation>
    <scope>IDENTIFICATION</scope>
</reference>
<keyword evidence="19" id="KW-1185">Reference proteome</keyword>
<dbReference type="GO" id="GO:0050848">
    <property type="term" value="P:regulation of calcium-mediated signaling"/>
    <property type="evidence" value="ECO:0007669"/>
    <property type="project" value="Ensembl"/>
</dbReference>
<keyword evidence="11 15" id="KW-0807">Transducer</keyword>
<feature type="transmembrane region" description="Helical" evidence="16">
    <location>
        <begin position="386"/>
        <end position="408"/>
    </location>
</feature>
<accession>A0A674HM50</accession>
<dbReference type="PANTHER" id="PTHR24225">
    <property type="entry name" value="CHEMOTACTIC RECEPTOR"/>
    <property type="match status" value="1"/>
</dbReference>
<dbReference type="InterPro" id="IPR000276">
    <property type="entry name" value="GPCR_Rhodpsn"/>
</dbReference>
<keyword evidence="10" id="KW-0325">Glycoprotein</keyword>
<dbReference type="GO" id="GO:0004930">
    <property type="term" value="F:G protein-coupled receptor activity"/>
    <property type="evidence" value="ECO:0007669"/>
    <property type="project" value="UniProtKB-KW"/>
</dbReference>
<feature type="transmembrane region" description="Helical" evidence="16">
    <location>
        <begin position="142"/>
        <end position="163"/>
    </location>
</feature>
<dbReference type="GO" id="GO:0006935">
    <property type="term" value="P:chemotaxis"/>
    <property type="evidence" value="ECO:0007669"/>
    <property type="project" value="Ensembl"/>
</dbReference>
<dbReference type="InParanoid" id="A0A674HM50"/>
<feature type="transmembrane region" description="Helical" evidence="16">
    <location>
        <begin position="349"/>
        <end position="366"/>
    </location>
</feature>
<feature type="transmembrane region" description="Helical" evidence="16">
    <location>
        <begin position="214"/>
        <end position="233"/>
    </location>
</feature>
<name>A0A674HM50_TAEGU</name>
<dbReference type="GO" id="GO:0007200">
    <property type="term" value="P:phospholipase C-activating G protein-coupled receptor signaling pathway"/>
    <property type="evidence" value="ECO:0007669"/>
    <property type="project" value="TreeGrafter"/>
</dbReference>
<evidence type="ECO:0000256" key="2">
    <source>
        <dbReference type="ARBA" id="ARBA00022475"/>
    </source>
</evidence>
<evidence type="ECO:0000256" key="9">
    <source>
        <dbReference type="ARBA" id="ARBA00023170"/>
    </source>
</evidence>
<dbReference type="GO" id="GO:0032695">
    <property type="term" value="P:negative regulation of interleukin-12 production"/>
    <property type="evidence" value="ECO:0007669"/>
    <property type="project" value="Ensembl"/>
</dbReference>
<dbReference type="GO" id="GO:0006954">
    <property type="term" value="P:inflammatory response"/>
    <property type="evidence" value="ECO:0007669"/>
    <property type="project" value="TreeGrafter"/>
</dbReference>
<evidence type="ECO:0000313" key="19">
    <source>
        <dbReference type="Proteomes" id="UP000007754"/>
    </source>
</evidence>
<sequence length="456" mass="51752">MLKIPWGFIQLRLWNFFAVRNEEVSCSRPWDSQFLGEFWRGSSCLRPEWRELPSCPGTLKCHLNPIPTERREGNIPGCRSRCPRSPGSQGFARAMAFPNQSDYLDGLNNNYSDYSDYSYEDTGSTRADPGHDPEDITRVLSVIIYSVSCVLGILGNGLVIAIITLKMKKSVNAVWFLNLAVADFLFNIFLPINIAYTAMGYHWIFGTAMCKLNSFLLILNMYTSVLLLTTISFDRYVSVVFPVWSQNHRSTNLAYGVCVVIWSVGVVMSCPSLVFRDTMQIRDSVICFSNFSLSWNKSYKGLSVMRHRTVNITRFLAGYILPITIITFCYVAIVFNLRRNRLAKSKKPFKIIVTIIVTFFLCWSPYHLLNLLETVPDAVPRSVFEIFIPLTTALAASNSCMNPVLYVFMGQDFKKFKVTLLSRLVNALSEETGHSSIVHRSFSKVSSMTEKETTVV</sequence>
<dbReference type="SUPFAM" id="SSF81321">
    <property type="entry name" value="Family A G protein-coupled receptor-like"/>
    <property type="match status" value="1"/>
</dbReference>
<dbReference type="GO" id="GO:0097004">
    <property type="term" value="F:adipokinetic hormone binding"/>
    <property type="evidence" value="ECO:0007669"/>
    <property type="project" value="Ensembl"/>
</dbReference>
<keyword evidence="8" id="KW-1015">Disulfide bond</keyword>
<evidence type="ECO:0000256" key="11">
    <source>
        <dbReference type="ARBA" id="ARBA00023224"/>
    </source>
</evidence>
<feature type="transmembrane region" description="Helical" evidence="16">
    <location>
        <begin position="175"/>
        <end position="194"/>
    </location>
</feature>
<dbReference type="CTD" id="1240"/>
<evidence type="ECO:0000256" key="5">
    <source>
        <dbReference type="ARBA" id="ARBA00022989"/>
    </source>
</evidence>
<protein>
    <recommendedName>
        <fullName evidence="13">Chemerin-like receptor 1</fullName>
    </recommendedName>
    <alternativeName>
        <fullName evidence="14">Chemokine-like receptor 1</fullName>
    </alternativeName>
</protein>
<evidence type="ECO:0000256" key="12">
    <source>
        <dbReference type="ARBA" id="ARBA00025736"/>
    </source>
</evidence>
<dbReference type="InterPro" id="IPR002258">
    <property type="entry name" value="CML1"/>
</dbReference>
<dbReference type="InterPro" id="IPR017452">
    <property type="entry name" value="GPCR_Rhodpsn_7TM"/>
</dbReference>
<keyword evidence="5 16" id="KW-1133">Transmembrane helix</keyword>
<dbReference type="AlphaFoldDB" id="A0A674HM50"/>
<dbReference type="OMA" id="IIMSCPS"/>
<evidence type="ECO:0000256" key="6">
    <source>
        <dbReference type="ARBA" id="ARBA00023040"/>
    </source>
</evidence>
<evidence type="ECO:0000256" key="1">
    <source>
        <dbReference type="ARBA" id="ARBA00004651"/>
    </source>
</evidence>